<evidence type="ECO:0000256" key="2">
    <source>
        <dbReference type="ARBA" id="ARBA00008467"/>
    </source>
</evidence>
<feature type="domain" description="Ketosynthase family 3 (KS3)" evidence="5">
    <location>
        <begin position="60"/>
        <end position="532"/>
    </location>
</feature>
<comment type="caution">
    <text evidence="6">The sequence shown here is derived from an EMBL/GenBank/DDBJ whole genome shotgun (WGS) entry which is preliminary data.</text>
</comment>
<evidence type="ECO:0000256" key="3">
    <source>
        <dbReference type="ARBA" id="ARBA00022679"/>
    </source>
</evidence>
<dbReference type="Gene3D" id="3.40.47.10">
    <property type="match status" value="1"/>
</dbReference>
<evidence type="ECO:0000259" key="5">
    <source>
        <dbReference type="PROSITE" id="PS52004"/>
    </source>
</evidence>
<keyword evidence="7" id="KW-1185">Reference proteome</keyword>
<name>A0A2N5Y374_9GAMM</name>
<dbReference type="PROSITE" id="PS52004">
    <property type="entry name" value="KS3_2"/>
    <property type="match status" value="1"/>
</dbReference>
<proteinExistence type="inferred from homology"/>
<dbReference type="InterPro" id="IPR047224">
    <property type="entry name" value="FAS_alpha_su_C"/>
</dbReference>
<dbReference type="InterPro" id="IPR000794">
    <property type="entry name" value="Beta-ketoacyl_synthase"/>
</dbReference>
<dbReference type="GO" id="GO:0006633">
    <property type="term" value="P:fatty acid biosynthetic process"/>
    <property type="evidence" value="ECO:0007669"/>
    <property type="project" value="TreeGrafter"/>
</dbReference>
<dbReference type="AlphaFoldDB" id="A0A2N5Y374"/>
<dbReference type="RefSeq" id="WP_101521275.1">
    <property type="nucleotide sequence ID" value="NZ_PKLZ01000007.1"/>
</dbReference>
<gene>
    <name evidence="6" type="ORF">CWI75_09585</name>
</gene>
<dbReference type="EMBL" id="PKLZ01000007">
    <property type="protein sequence ID" value="PLW82809.1"/>
    <property type="molecule type" value="Genomic_DNA"/>
</dbReference>
<evidence type="ECO:0000256" key="4">
    <source>
        <dbReference type="RuleBase" id="RU003694"/>
    </source>
</evidence>
<dbReference type="GO" id="GO:0004315">
    <property type="term" value="F:3-oxoacyl-[acyl-carrier-protein] synthase activity"/>
    <property type="evidence" value="ECO:0007669"/>
    <property type="project" value="TreeGrafter"/>
</dbReference>
<dbReference type="InterPro" id="IPR014030">
    <property type="entry name" value="Ketoacyl_synth_N"/>
</dbReference>
<dbReference type="SMART" id="SM00825">
    <property type="entry name" value="PKS_KS"/>
    <property type="match status" value="1"/>
</dbReference>
<dbReference type="Pfam" id="PF02801">
    <property type="entry name" value="Ketoacyl-synt_C"/>
    <property type="match status" value="1"/>
</dbReference>
<comment type="pathway">
    <text evidence="1">Lipid metabolism; fatty acid biosynthesis.</text>
</comment>
<sequence>MAQQRLPVIVGFGGVNGAGRVSGHHAYRRMVHDALTTPERARTLASLAQLMGVADTADNERFILDHTLIRRVENNHFDPDAVGWNQRLTATGEDQRLTFTLRRQQIPGVIPNNWIITPLSASHVTVQVQGQLDLLLPTLREFEVKAAGQLPAGFDPGTLYQSRNHPRGLQMMVYAASDALGSLGISWDTLQQRVAADKISVYAGSAMGQLDNAGAGGMLKARYNGQRVTSKFCPLGLAEMPADFVNAYVLGSLGATGATLGACASFLYNLRLGIEDIRSGRARVAFIGSSEAPVNPEVMEGYGAMGALASDKDLRELDGLAADASPDHRRACRPFAENCGFTIAESAQMVVLFDDALAMELGATVYGAATDVFVNADGYKKSISGPGVGNYITMAKAVAAARAMLGERAMREGGLVQAHGTGTPQNRVTESQILSATARAFGIDQWPVAALKCYLGHSLGSASGDQVTATLGIWSGGLIPGISTIDALADDVCRDNLAFTLKHTQQDTQEQHYAIINSKGFGGNNASATMLSPGATGRMLQRRYGAQGWQQWQRANESVRENQRDYDDAMIAGKVAPTYRFDYGVLGDADVSVGDRAMQVGNYHIDLDLANPYQDMSVGE</sequence>
<dbReference type="OrthoDB" id="9784825at2"/>
<dbReference type="InterPro" id="IPR020841">
    <property type="entry name" value="PKS_Beta-ketoAc_synthase_dom"/>
</dbReference>
<dbReference type="Pfam" id="PF00109">
    <property type="entry name" value="ketoacyl-synt"/>
    <property type="match status" value="1"/>
</dbReference>
<reference evidence="7" key="1">
    <citation type="submission" date="2017-11" db="EMBL/GenBank/DDBJ databases">
        <title>The draft genome sequence of Chromatocurvus sp. F02.</title>
        <authorList>
            <person name="Du Z.-J."/>
            <person name="Chang Y.-Q."/>
        </authorList>
    </citation>
    <scope>NUCLEOTIDE SEQUENCE [LARGE SCALE GENOMIC DNA]</scope>
    <source>
        <strain evidence="7">F02</strain>
    </source>
</reference>
<dbReference type="PANTHER" id="PTHR11712">
    <property type="entry name" value="POLYKETIDE SYNTHASE-RELATED"/>
    <property type="match status" value="1"/>
</dbReference>
<evidence type="ECO:0000256" key="1">
    <source>
        <dbReference type="ARBA" id="ARBA00005194"/>
    </source>
</evidence>
<evidence type="ECO:0000313" key="7">
    <source>
        <dbReference type="Proteomes" id="UP000234845"/>
    </source>
</evidence>
<dbReference type="InterPro" id="IPR014031">
    <property type="entry name" value="Ketoacyl_synth_C"/>
</dbReference>
<dbReference type="Proteomes" id="UP000234845">
    <property type="component" value="Unassembled WGS sequence"/>
</dbReference>
<dbReference type="InterPro" id="IPR016039">
    <property type="entry name" value="Thiolase-like"/>
</dbReference>
<comment type="similarity">
    <text evidence="2 4">Belongs to the thiolase-like superfamily. Beta-ketoacyl-ACP synthases family.</text>
</comment>
<dbReference type="SUPFAM" id="SSF53901">
    <property type="entry name" value="Thiolase-like"/>
    <property type="match status" value="2"/>
</dbReference>
<dbReference type="CDD" id="cd00828">
    <property type="entry name" value="elong_cond_enzymes"/>
    <property type="match status" value="1"/>
</dbReference>
<protein>
    <submittedName>
        <fullName evidence="6">Beta-ketoacyl synthase</fullName>
    </submittedName>
</protein>
<evidence type="ECO:0000313" key="6">
    <source>
        <dbReference type="EMBL" id="PLW82809.1"/>
    </source>
</evidence>
<organism evidence="6 7">
    <name type="scientific">Kineobactrum sediminis</name>
    <dbReference type="NCBI Taxonomy" id="1905677"/>
    <lineage>
        <taxon>Bacteria</taxon>
        <taxon>Pseudomonadati</taxon>
        <taxon>Pseudomonadota</taxon>
        <taxon>Gammaproteobacteria</taxon>
        <taxon>Cellvibrionales</taxon>
        <taxon>Halieaceae</taxon>
        <taxon>Kineobactrum</taxon>
    </lineage>
</organism>
<dbReference type="PANTHER" id="PTHR11712:SF336">
    <property type="entry name" value="3-OXOACYL-[ACYL-CARRIER-PROTEIN] SYNTHASE, MITOCHONDRIAL"/>
    <property type="match status" value="1"/>
</dbReference>
<accession>A0A2N5Y374</accession>
<dbReference type="GO" id="GO:0005829">
    <property type="term" value="C:cytosol"/>
    <property type="evidence" value="ECO:0007669"/>
    <property type="project" value="TreeGrafter"/>
</dbReference>
<keyword evidence="3 4" id="KW-0808">Transferase</keyword>